<name>A0ABP9RFS2_9ACTN</name>
<organism evidence="1 2">
    <name type="scientific">Rugosimonospora acidiphila</name>
    <dbReference type="NCBI Taxonomy" id="556531"/>
    <lineage>
        <taxon>Bacteria</taxon>
        <taxon>Bacillati</taxon>
        <taxon>Actinomycetota</taxon>
        <taxon>Actinomycetes</taxon>
        <taxon>Micromonosporales</taxon>
        <taxon>Micromonosporaceae</taxon>
        <taxon>Rugosimonospora</taxon>
    </lineage>
</organism>
<proteinExistence type="predicted"/>
<comment type="caution">
    <text evidence="1">The sequence shown here is derived from an EMBL/GenBank/DDBJ whole genome shotgun (WGS) entry which is preliminary data.</text>
</comment>
<reference evidence="2" key="1">
    <citation type="journal article" date="2019" name="Int. J. Syst. Evol. Microbiol.">
        <title>The Global Catalogue of Microorganisms (GCM) 10K type strain sequencing project: providing services to taxonomists for standard genome sequencing and annotation.</title>
        <authorList>
            <consortium name="The Broad Institute Genomics Platform"/>
            <consortium name="The Broad Institute Genome Sequencing Center for Infectious Disease"/>
            <person name="Wu L."/>
            <person name="Ma J."/>
        </authorList>
    </citation>
    <scope>NUCLEOTIDE SEQUENCE [LARGE SCALE GENOMIC DNA]</scope>
    <source>
        <strain evidence="2">JCM 18304</strain>
    </source>
</reference>
<accession>A0ABP9RFS2</accession>
<sequence length="310" mass="34395">MPEYVIHIDTVAFAHNDGAMGEVFMECTPVADGASIRQGDIFIFRDSPTGDDIWKKAGVIVTADCDIANDKHAGILSYVPIFPLRDYLAWRVMPKIADDRRKRNLRQISELIGRLERDLDIRPGLSGAAIEVLATVAGGLKDLQSHLGSVTQKDSDALAAMIEEVSVCDRVRTSSAYAEQFAMLATIYTSAKKKSAGEVLLSEIRARLKNLPGDVFFISALSQEHTGGYIAYLRLIRETHLHQISTSYYYKDGRSVVANRASRLRAPYVYRLTQQMADVFTSIGLPEEYEAARDCIFDSRLAPEPALETT</sequence>
<dbReference type="Proteomes" id="UP001501570">
    <property type="component" value="Unassembled WGS sequence"/>
</dbReference>
<protein>
    <submittedName>
        <fullName evidence="1">Uncharacterized protein</fullName>
    </submittedName>
</protein>
<keyword evidence="2" id="KW-1185">Reference proteome</keyword>
<evidence type="ECO:0000313" key="1">
    <source>
        <dbReference type="EMBL" id="GAA5176976.1"/>
    </source>
</evidence>
<dbReference type="EMBL" id="BAABJQ010000001">
    <property type="protein sequence ID" value="GAA5176976.1"/>
    <property type="molecule type" value="Genomic_DNA"/>
</dbReference>
<gene>
    <name evidence="1" type="ORF">GCM10023322_00470</name>
</gene>
<evidence type="ECO:0000313" key="2">
    <source>
        <dbReference type="Proteomes" id="UP001501570"/>
    </source>
</evidence>